<evidence type="ECO:0000256" key="1">
    <source>
        <dbReference type="SAM" id="Phobius"/>
    </source>
</evidence>
<organism evidence="2 3">
    <name type="scientific">Halapricum desulfuricans</name>
    <dbReference type="NCBI Taxonomy" id="2841257"/>
    <lineage>
        <taxon>Archaea</taxon>
        <taxon>Methanobacteriati</taxon>
        <taxon>Methanobacteriota</taxon>
        <taxon>Stenosarchaea group</taxon>
        <taxon>Halobacteria</taxon>
        <taxon>Halobacteriales</taxon>
        <taxon>Haloarculaceae</taxon>
        <taxon>Halapricum</taxon>
    </lineage>
</organism>
<gene>
    <name evidence="2" type="primary">spoIIM4</name>
    <name evidence="2" type="ORF">HSEST_0067</name>
</gene>
<dbReference type="PANTHER" id="PTHR35337">
    <property type="entry name" value="SLR1478 PROTEIN"/>
    <property type="match status" value="1"/>
</dbReference>
<feature type="transmembrane region" description="Helical" evidence="1">
    <location>
        <begin position="25"/>
        <end position="47"/>
    </location>
</feature>
<dbReference type="Proteomes" id="UP000663292">
    <property type="component" value="Chromosome"/>
</dbReference>
<dbReference type="Pfam" id="PF01944">
    <property type="entry name" value="SpoIIM"/>
    <property type="match status" value="1"/>
</dbReference>
<dbReference type="InterPro" id="IPR002798">
    <property type="entry name" value="SpoIIM-like"/>
</dbReference>
<keyword evidence="1" id="KW-1133">Transmembrane helix</keyword>
<evidence type="ECO:0000313" key="2">
    <source>
        <dbReference type="EMBL" id="QSG13630.1"/>
    </source>
</evidence>
<proteinExistence type="predicted"/>
<sequence>METFDYSLYFLPSDPSFFGILSNNLVVYATTVLGFGLVTLANLFLAGIPLGVELVHNDFVWLIIPHGIFEFPALWFAGAAGLRIPSDLARYLQRETDRVLTPSGIRMVVRYALLSLVLFGVAGLVETTVTRWLAEWAT</sequence>
<dbReference type="EMBL" id="CP064791">
    <property type="protein sequence ID" value="QSG13630.1"/>
    <property type="molecule type" value="Genomic_DNA"/>
</dbReference>
<keyword evidence="1" id="KW-0812">Transmembrane</keyword>
<accession>A0A897NGQ7</accession>
<protein>
    <submittedName>
        <fullName evidence="2">Putative membrane protein, a component ofa putative membrane remodelling system</fullName>
    </submittedName>
</protein>
<keyword evidence="1" id="KW-0472">Membrane</keyword>
<feature type="transmembrane region" description="Helical" evidence="1">
    <location>
        <begin position="59"/>
        <end position="84"/>
    </location>
</feature>
<name>A0A897NGQ7_9EURY</name>
<evidence type="ECO:0000313" key="3">
    <source>
        <dbReference type="Proteomes" id="UP000663292"/>
    </source>
</evidence>
<feature type="transmembrane region" description="Helical" evidence="1">
    <location>
        <begin position="104"/>
        <end position="125"/>
    </location>
</feature>
<reference evidence="2 3" key="1">
    <citation type="submission" date="2020-11" db="EMBL/GenBank/DDBJ databases">
        <title>Carbohydrate-dependent, anaerobic sulfur respiration: A novel catabolism in halophilic archaea.</title>
        <authorList>
            <person name="Sorokin D.Y."/>
            <person name="Messina E."/>
            <person name="Smedile F."/>
            <person name="La Cono V."/>
            <person name="Hallsworth J.E."/>
            <person name="Yakimov M.M."/>
        </authorList>
    </citation>
    <scope>NUCLEOTIDE SEQUENCE [LARGE SCALE GENOMIC DNA]</scope>
    <source>
        <strain evidence="2 3">HSR-Est</strain>
    </source>
</reference>
<dbReference type="AlphaFoldDB" id="A0A897NGQ7"/>
<keyword evidence="3" id="KW-1185">Reference proteome</keyword>
<dbReference type="PANTHER" id="PTHR35337:SF1">
    <property type="entry name" value="SLR1478 PROTEIN"/>
    <property type="match status" value="1"/>
</dbReference>